<name>A0A6A6GSU7_VIRVR</name>
<dbReference type="InterPro" id="IPR052895">
    <property type="entry name" value="HetReg/Transcr_Mod"/>
</dbReference>
<keyword evidence="3" id="KW-1185">Reference proteome</keyword>
<evidence type="ECO:0000259" key="1">
    <source>
        <dbReference type="Pfam" id="PF06985"/>
    </source>
</evidence>
<dbReference type="Pfam" id="PF06985">
    <property type="entry name" value="HET"/>
    <property type="match status" value="1"/>
</dbReference>
<feature type="domain" description="Heterokaryon incompatibility" evidence="1">
    <location>
        <begin position="42"/>
        <end position="203"/>
    </location>
</feature>
<dbReference type="InterPro" id="IPR010730">
    <property type="entry name" value="HET"/>
</dbReference>
<dbReference type="OrthoDB" id="4476201at2759"/>
<gene>
    <name evidence="2" type="ORF">EV356DRAFT_512152</name>
</gene>
<dbReference type="Proteomes" id="UP000800092">
    <property type="component" value="Unassembled WGS sequence"/>
</dbReference>
<dbReference type="EMBL" id="ML991887">
    <property type="protein sequence ID" value="KAF2228856.1"/>
    <property type="molecule type" value="Genomic_DNA"/>
</dbReference>
<dbReference type="Pfam" id="PF26639">
    <property type="entry name" value="Het-6_barrel"/>
    <property type="match status" value="1"/>
</dbReference>
<protein>
    <recommendedName>
        <fullName evidence="1">Heterokaryon incompatibility domain-containing protein</fullName>
    </recommendedName>
</protein>
<sequence>MAYPCQLLPSRTSIRVLKLSQEESKCITVRSSAVELDDMPRYSCLSYTWDGPRYCDTDDSWTKSDQAIVLDDTNFCVRRNLHLAMLHLLAINETGPIWIDAISINQTDIAERTSQVSQMARIYSQAEAVTVWLGKEEADTALAIQSMSKLALDIGELIDHNSDFYELFKKSYSNTHYTDAELVVSIDFMTTYQWFSRVWTVQEMCLAGRIEFLCGKRKIDIETILKGSLVTFMYSLSSARARLHDTQELEWARSFAANLLGELAGRKFDSSRPSIGVTAQMYRSRKATDPRDKVFGVAGISVLKNKFLSKPFEIDYAKSVQRVFSDAAVHALGEARGLESLSDVGDRTTNATPDLPSWVPDYTRELSPRRRIRSANEFCAVSKYQTIVYTTPEPSIVVLLGCHFDTITRVCDAFWGPEDPNKVLNLLRLVSDVQTRILSPDETLSMLLERTLVADTGENPERNPANDRSSGFQRWLFSQVCSAVLGQDHGAGTAFIRDPESNLESALRSIGFTGYLEDTLRESLLKGARLCESEEAVKLAARGRQPMVEQVYASFMDTQTYEYYNDWQALCQHRKLFLTQRGYVGLGLSRVQVEDRIYLLQGGIVPHVFRHQPKDGEDVLDFEGEAYVHGIMYGEATKSDDLQFRKITVY</sequence>
<proteinExistence type="predicted"/>
<accession>A0A6A6GSU7</accession>
<organism evidence="2 3">
    <name type="scientific">Viridothelium virens</name>
    <name type="common">Speckled blister lichen</name>
    <name type="synonym">Trypethelium virens</name>
    <dbReference type="NCBI Taxonomy" id="1048519"/>
    <lineage>
        <taxon>Eukaryota</taxon>
        <taxon>Fungi</taxon>
        <taxon>Dikarya</taxon>
        <taxon>Ascomycota</taxon>
        <taxon>Pezizomycotina</taxon>
        <taxon>Dothideomycetes</taxon>
        <taxon>Dothideomycetes incertae sedis</taxon>
        <taxon>Trypetheliales</taxon>
        <taxon>Trypetheliaceae</taxon>
        <taxon>Viridothelium</taxon>
    </lineage>
</organism>
<evidence type="ECO:0000313" key="3">
    <source>
        <dbReference type="Proteomes" id="UP000800092"/>
    </source>
</evidence>
<dbReference type="AlphaFoldDB" id="A0A6A6GSU7"/>
<dbReference type="PANTHER" id="PTHR24148:SF73">
    <property type="entry name" value="HET DOMAIN PROTEIN (AFU_ORTHOLOGUE AFUA_8G01020)"/>
    <property type="match status" value="1"/>
</dbReference>
<reference evidence="2" key="1">
    <citation type="journal article" date="2020" name="Stud. Mycol.">
        <title>101 Dothideomycetes genomes: a test case for predicting lifestyles and emergence of pathogens.</title>
        <authorList>
            <person name="Haridas S."/>
            <person name="Albert R."/>
            <person name="Binder M."/>
            <person name="Bloem J."/>
            <person name="Labutti K."/>
            <person name="Salamov A."/>
            <person name="Andreopoulos B."/>
            <person name="Baker S."/>
            <person name="Barry K."/>
            <person name="Bills G."/>
            <person name="Bluhm B."/>
            <person name="Cannon C."/>
            <person name="Castanera R."/>
            <person name="Culley D."/>
            <person name="Daum C."/>
            <person name="Ezra D."/>
            <person name="Gonzalez J."/>
            <person name="Henrissat B."/>
            <person name="Kuo A."/>
            <person name="Liang C."/>
            <person name="Lipzen A."/>
            <person name="Lutzoni F."/>
            <person name="Magnuson J."/>
            <person name="Mondo S."/>
            <person name="Nolan M."/>
            <person name="Ohm R."/>
            <person name="Pangilinan J."/>
            <person name="Park H.-J."/>
            <person name="Ramirez L."/>
            <person name="Alfaro M."/>
            <person name="Sun H."/>
            <person name="Tritt A."/>
            <person name="Yoshinaga Y."/>
            <person name="Zwiers L.-H."/>
            <person name="Turgeon B."/>
            <person name="Goodwin S."/>
            <person name="Spatafora J."/>
            <person name="Crous P."/>
            <person name="Grigoriev I."/>
        </authorList>
    </citation>
    <scope>NUCLEOTIDE SEQUENCE</scope>
    <source>
        <strain evidence="2">Tuck. ex Michener</strain>
    </source>
</reference>
<evidence type="ECO:0000313" key="2">
    <source>
        <dbReference type="EMBL" id="KAF2228856.1"/>
    </source>
</evidence>
<dbReference type="PANTHER" id="PTHR24148">
    <property type="entry name" value="ANKYRIN REPEAT DOMAIN-CONTAINING PROTEIN 39 HOMOLOG-RELATED"/>
    <property type="match status" value="1"/>
</dbReference>